<sequence>MNGSTARYVLGMEVITPTGMNLEIAQTVAKADLARFEQLEGDDGIERFTYAKIDYTEAQTLLDKTCQLSGYILSSLLEQLPQSLKPIPLIIAVPSEVSLVKVQEWIGESTYSDFISKIDVVHSSGASFVLKAMKSLDDNDAMMCISVDSLVESLGDLIKDGKVMSTSNPWGIIPSEGGAGLIVCRRNIIETLKLKPKAKLGYLDIELGATDRRGMYRLVQRASQQIDSFGEVYSDMSNLRAHTEDYGFALGAKAERFIQPQQPHLINELWGTMGSCSSPALIAYAVKNHHFNQPTTLMMFGPDGDKAILQLLAC</sequence>
<dbReference type="EMBL" id="LLEI02000053">
    <property type="protein sequence ID" value="OAJ93042.1"/>
    <property type="molecule type" value="Genomic_DNA"/>
</dbReference>
<dbReference type="AlphaFoldDB" id="A0A177XWP8"/>
<protein>
    <recommendedName>
        <fullName evidence="3">3-oxoacyl-ACP synthase</fullName>
    </recommendedName>
</protein>
<dbReference type="RefSeq" id="WP_054961356.1">
    <property type="nucleotide sequence ID" value="NZ_LLEI02000053.1"/>
</dbReference>
<reference evidence="1 2" key="1">
    <citation type="journal article" date="2016" name="Syst. Appl. Microbiol.">
        <title>Vibrio bivalvicida sp. nov., a novel larval pathogen for bivalve molluscs reared in a hatchery.</title>
        <authorList>
            <person name="Dubert J."/>
            <person name="Romalde J.L."/>
            <person name="Prado S."/>
            <person name="Barja J.L."/>
        </authorList>
    </citation>
    <scope>NUCLEOTIDE SEQUENCE [LARGE SCALE GENOMIC DNA]</scope>
    <source>
        <strain evidence="1 2">605</strain>
    </source>
</reference>
<accession>A0A177XWP8</accession>
<dbReference type="Proteomes" id="UP000078406">
    <property type="component" value="Unassembled WGS sequence"/>
</dbReference>
<evidence type="ECO:0008006" key="3">
    <source>
        <dbReference type="Google" id="ProtNLM"/>
    </source>
</evidence>
<name>A0A177XWP8_9VIBR</name>
<evidence type="ECO:0000313" key="2">
    <source>
        <dbReference type="Proteomes" id="UP000078406"/>
    </source>
</evidence>
<organism evidence="1 2">
    <name type="scientific">Vibrio bivalvicida</name>
    <dbReference type="NCBI Taxonomy" id="1276888"/>
    <lineage>
        <taxon>Bacteria</taxon>
        <taxon>Pseudomonadati</taxon>
        <taxon>Pseudomonadota</taxon>
        <taxon>Gammaproteobacteria</taxon>
        <taxon>Vibrionales</taxon>
        <taxon>Vibrionaceae</taxon>
        <taxon>Vibrio</taxon>
        <taxon>Vibrio oreintalis group</taxon>
    </lineage>
</organism>
<gene>
    <name evidence="1" type="ORF">APB76_17755</name>
</gene>
<evidence type="ECO:0000313" key="1">
    <source>
        <dbReference type="EMBL" id="OAJ93042.1"/>
    </source>
</evidence>
<comment type="caution">
    <text evidence="1">The sequence shown here is derived from an EMBL/GenBank/DDBJ whole genome shotgun (WGS) entry which is preliminary data.</text>
</comment>
<proteinExistence type="predicted"/>